<accession>A0AAW2P1Q4</accession>
<name>A0AAW2P1Q4_SESRA</name>
<dbReference type="EMBL" id="JACGWJ010000018">
    <property type="protein sequence ID" value="KAL0350012.1"/>
    <property type="molecule type" value="Genomic_DNA"/>
</dbReference>
<evidence type="ECO:0000313" key="1">
    <source>
        <dbReference type="EMBL" id="KAL0350012.1"/>
    </source>
</evidence>
<protein>
    <submittedName>
        <fullName evidence="1">Uncharacterized protein</fullName>
    </submittedName>
</protein>
<dbReference type="PANTHER" id="PTHR31973">
    <property type="entry name" value="POLYPROTEIN, PUTATIVE-RELATED"/>
    <property type="match status" value="1"/>
</dbReference>
<dbReference type="PANTHER" id="PTHR31973:SF187">
    <property type="entry name" value="MUTATOR TRANSPOSASE MUDRA PROTEIN"/>
    <property type="match status" value="1"/>
</dbReference>
<proteinExistence type="predicted"/>
<comment type="caution">
    <text evidence="1">The sequence shown here is derived from an EMBL/GenBank/DDBJ whole genome shotgun (WGS) entry which is preliminary data.</text>
</comment>
<reference evidence="1" key="1">
    <citation type="submission" date="2020-06" db="EMBL/GenBank/DDBJ databases">
        <authorList>
            <person name="Li T."/>
            <person name="Hu X."/>
            <person name="Zhang T."/>
            <person name="Song X."/>
            <person name="Zhang H."/>
            <person name="Dai N."/>
            <person name="Sheng W."/>
            <person name="Hou X."/>
            <person name="Wei L."/>
        </authorList>
    </citation>
    <scope>NUCLEOTIDE SEQUENCE</scope>
    <source>
        <strain evidence="1">G02</strain>
        <tissue evidence="1">Leaf</tissue>
    </source>
</reference>
<gene>
    <name evidence="1" type="ORF">Sradi_4150400</name>
</gene>
<sequence length="178" mass="20667">MVGKLVDVLRENPNMKCRGIRHELQKFGGLVECIAEMVPHAINRKCARYIYANLRQIQPGVMVKKLFWGAARAYNAPNFNSAMLVLRNHKPTAYVWLMNIKVSLWARHSFNTLLKNDHIKNNISKSFNNWIGELRSKPIITLLDGLRFKLISRVSVRYKRAKIMEHFKCIGKFNGVEE</sequence>
<reference evidence="1" key="2">
    <citation type="journal article" date="2024" name="Plant">
        <title>Genomic evolution and insights into agronomic trait innovations of Sesamum species.</title>
        <authorList>
            <person name="Miao H."/>
            <person name="Wang L."/>
            <person name="Qu L."/>
            <person name="Liu H."/>
            <person name="Sun Y."/>
            <person name="Le M."/>
            <person name="Wang Q."/>
            <person name="Wei S."/>
            <person name="Zheng Y."/>
            <person name="Lin W."/>
            <person name="Duan Y."/>
            <person name="Cao H."/>
            <person name="Xiong S."/>
            <person name="Wang X."/>
            <person name="Wei L."/>
            <person name="Li C."/>
            <person name="Ma Q."/>
            <person name="Ju M."/>
            <person name="Zhao R."/>
            <person name="Li G."/>
            <person name="Mu C."/>
            <person name="Tian Q."/>
            <person name="Mei H."/>
            <person name="Zhang T."/>
            <person name="Gao T."/>
            <person name="Zhang H."/>
        </authorList>
    </citation>
    <scope>NUCLEOTIDE SEQUENCE</scope>
    <source>
        <strain evidence="1">G02</strain>
    </source>
</reference>
<organism evidence="1">
    <name type="scientific">Sesamum radiatum</name>
    <name type="common">Black benniseed</name>
    <dbReference type="NCBI Taxonomy" id="300843"/>
    <lineage>
        <taxon>Eukaryota</taxon>
        <taxon>Viridiplantae</taxon>
        <taxon>Streptophyta</taxon>
        <taxon>Embryophyta</taxon>
        <taxon>Tracheophyta</taxon>
        <taxon>Spermatophyta</taxon>
        <taxon>Magnoliopsida</taxon>
        <taxon>eudicotyledons</taxon>
        <taxon>Gunneridae</taxon>
        <taxon>Pentapetalae</taxon>
        <taxon>asterids</taxon>
        <taxon>lamiids</taxon>
        <taxon>Lamiales</taxon>
        <taxon>Pedaliaceae</taxon>
        <taxon>Sesamum</taxon>
    </lineage>
</organism>
<dbReference type="AlphaFoldDB" id="A0AAW2P1Q4"/>